<evidence type="ECO:0000313" key="7">
    <source>
        <dbReference type="EMBL" id="RRG19046.1"/>
    </source>
</evidence>
<dbReference type="PROSITE" id="PS50893">
    <property type="entry name" value="ABC_TRANSPORTER_2"/>
    <property type="match status" value="1"/>
</dbReference>
<evidence type="ECO:0000256" key="2">
    <source>
        <dbReference type="ARBA" id="ARBA00005417"/>
    </source>
</evidence>
<evidence type="ECO:0000256" key="5">
    <source>
        <dbReference type="ARBA" id="ARBA00022840"/>
    </source>
</evidence>
<evidence type="ECO:0000256" key="4">
    <source>
        <dbReference type="ARBA" id="ARBA00022741"/>
    </source>
</evidence>
<dbReference type="Pfam" id="PF00005">
    <property type="entry name" value="ABC_tran"/>
    <property type="match status" value="1"/>
</dbReference>
<dbReference type="GO" id="GO:0022857">
    <property type="term" value="F:transmembrane transporter activity"/>
    <property type="evidence" value="ECO:0007669"/>
    <property type="project" value="TreeGrafter"/>
</dbReference>
<feature type="domain" description="ABC transporter" evidence="6">
    <location>
        <begin position="7"/>
        <end position="239"/>
    </location>
</feature>
<dbReference type="Gene3D" id="3.40.50.300">
    <property type="entry name" value="P-loop containing nucleotide triphosphate hydrolases"/>
    <property type="match status" value="1"/>
</dbReference>
<dbReference type="SMART" id="SM00382">
    <property type="entry name" value="AAA"/>
    <property type="match status" value="1"/>
</dbReference>
<keyword evidence="5 7" id="KW-0067">ATP-binding</keyword>
<keyword evidence="4" id="KW-0547">Nucleotide-binding</keyword>
<evidence type="ECO:0000256" key="1">
    <source>
        <dbReference type="ARBA" id="ARBA00002579"/>
    </source>
</evidence>
<dbReference type="AlphaFoldDB" id="A0A425XWN2"/>
<dbReference type="InterPro" id="IPR003439">
    <property type="entry name" value="ABC_transporter-like_ATP-bd"/>
</dbReference>
<dbReference type="RefSeq" id="WP_125032106.1">
    <property type="nucleotide sequence ID" value="NZ_JAPXVP010000025.1"/>
</dbReference>
<evidence type="ECO:0000259" key="6">
    <source>
        <dbReference type="PROSITE" id="PS50893"/>
    </source>
</evidence>
<reference evidence="7 8" key="1">
    <citation type="submission" date="2018-07" db="EMBL/GenBank/DDBJ databases">
        <title>Draft genome sequence of Ancylomarina sp. M1P.</title>
        <authorList>
            <person name="Yadav S."/>
            <person name="Villanueva L."/>
            <person name="Damste J.S.S."/>
        </authorList>
    </citation>
    <scope>NUCLEOTIDE SEQUENCE [LARGE SCALE GENOMIC DNA]</scope>
    <source>
        <strain evidence="7 8">M1P</strain>
    </source>
</reference>
<protein>
    <recommendedName>
        <fullName evidence="3">Cell division ATP-binding protein FtsE</fullName>
    </recommendedName>
</protein>
<dbReference type="InterPro" id="IPR015854">
    <property type="entry name" value="ABC_transpr_LolD-like"/>
</dbReference>
<gene>
    <name evidence="7" type="ORF">DWB61_17010</name>
</gene>
<dbReference type="PANTHER" id="PTHR24220">
    <property type="entry name" value="IMPORT ATP-BINDING PROTEIN"/>
    <property type="match status" value="1"/>
</dbReference>
<sequence>MSETSIIKLNNAIIRQSDNIILKDVDLEIERGEFVYLIGRVGSGKSSLLKTLYADLPLKEGTGKVVGYYLPLIKNKQVPFLRRKIGIVFQDFQLLTDRNIEDNLHFVLKATGWKNSNDIKSRISEVLEKVKMSNKGYKMPHELSGGEQQRMVIARALLNSPDIILADEPTGNLDPETSDDLVRLLHDISKSGKTIVMATHQHDLLAKFPARVIECKDGQLIEISKNKAETIIDFTESETFD</sequence>
<dbReference type="GO" id="GO:0005886">
    <property type="term" value="C:plasma membrane"/>
    <property type="evidence" value="ECO:0007669"/>
    <property type="project" value="TreeGrafter"/>
</dbReference>
<dbReference type="InterPro" id="IPR027417">
    <property type="entry name" value="P-loop_NTPase"/>
</dbReference>
<dbReference type="InterPro" id="IPR017871">
    <property type="entry name" value="ABC_transporter-like_CS"/>
</dbReference>
<comment type="caution">
    <text evidence="7">The sequence shown here is derived from an EMBL/GenBank/DDBJ whole genome shotgun (WGS) entry which is preliminary data.</text>
</comment>
<dbReference type="GO" id="GO:0016887">
    <property type="term" value="F:ATP hydrolysis activity"/>
    <property type="evidence" value="ECO:0007669"/>
    <property type="project" value="InterPro"/>
</dbReference>
<dbReference type="SUPFAM" id="SSF52540">
    <property type="entry name" value="P-loop containing nucleoside triphosphate hydrolases"/>
    <property type="match status" value="1"/>
</dbReference>
<dbReference type="GO" id="GO:0005524">
    <property type="term" value="F:ATP binding"/>
    <property type="evidence" value="ECO:0007669"/>
    <property type="project" value="UniProtKB-KW"/>
</dbReference>
<comment type="similarity">
    <text evidence="2">Belongs to the ABC transporter superfamily.</text>
</comment>
<dbReference type="EMBL" id="QQWG01000028">
    <property type="protein sequence ID" value="RRG19046.1"/>
    <property type="molecule type" value="Genomic_DNA"/>
</dbReference>
<dbReference type="FunFam" id="3.40.50.300:FF:000056">
    <property type="entry name" value="Cell division ATP-binding protein FtsE"/>
    <property type="match status" value="1"/>
</dbReference>
<dbReference type="PROSITE" id="PS00211">
    <property type="entry name" value="ABC_TRANSPORTER_1"/>
    <property type="match status" value="1"/>
</dbReference>
<proteinExistence type="inferred from homology"/>
<accession>A0A425XWN2</accession>
<evidence type="ECO:0000256" key="3">
    <source>
        <dbReference type="ARBA" id="ARBA00020019"/>
    </source>
</evidence>
<organism evidence="7 8">
    <name type="scientific">Ancylomarina euxinus</name>
    <dbReference type="NCBI Taxonomy" id="2283627"/>
    <lineage>
        <taxon>Bacteria</taxon>
        <taxon>Pseudomonadati</taxon>
        <taxon>Bacteroidota</taxon>
        <taxon>Bacteroidia</taxon>
        <taxon>Marinilabiliales</taxon>
        <taxon>Marinifilaceae</taxon>
        <taxon>Ancylomarina</taxon>
    </lineage>
</organism>
<name>A0A425XWN2_9BACT</name>
<keyword evidence="8" id="KW-1185">Reference proteome</keyword>
<dbReference type="InterPro" id="IPR003593">
    <property type="entry name" value="AAA+_ATPase"/>
</dbReference>
<dbReference type="PANTHER" id="PTHR24220:SF470">
    <property type="entry name" value="CELL DIVISION ATP-BINDING PROTEIN FTSE"/>
    <property type="match status" value="1"/>
</dbReference>
<comment type="function">
    <text evidence="1">Part of the ABC transporter FtsEX involved in cellular division. Important for assembly or stability of the septal ring.</text>
</comment>
<dbReference type="OrthoDB" id="9802264at2"/>
<dbReference type="Proteomes" id="UP000285794">
    <property type="component" value="Unassembled WGS sequence"/>
</dbReference>
<evidence type="ECO:0000313" key="8">
    <source>
        <dbReference type="Proteomes" id="UP000285794"/>
    </source>
</evidence>